<dbReference type="Proteomes" id="UP000619761">
    <property type="component" value="Unassembled WGS sequence"/>
</dbReference>
<dbReference type="RefSeq" id="WP_189418562.1">
    <property type="nucleotide sequence ID" value="NZ_BMYZ01000002.1"/>
</dbReference>
<dbReference type="PANTHER" id="PTHR12461:SF105">
    <property type="entry name" value="HYPOXIA-INDUCIBLE FACTOR 1-ALPHA INHIBITOR"/>
    <property type="match status" value="1"/>
</dbReference>
<protein>
    <submittedName>
        <fullName evidence="2">Cupin</fullName>
    </submittedName>
</protein>
<evidence type="ECO:0000313" key="3">
    <source>
        <dbReference type="Proteomes" id="UP000619761"/>
    </source>
</evidence>
<dbReference type="SUPFAM" id="SSF51197">
    <property type="entry name" value="Clavaminate synthase-like"/>
    <property type="match status" value="1"/>
</dbReference>
<feature type="domain" description="JmjC" evidence="1">
    <location>
        <begin position="126"/>
        <end position="279"/>
    </location>
</feature>
<dbReference type="PROSITE" id="PS51184">
    <property type="entry name" value="JMJC"/>
    <property type="match status" value="1"/>
</dbReference>
<dbReference type="EMBL" id="BMYZ01000002">
    <property type="protein sequence ID" value="GGY76984.1"/>
    <property type="molecule type" value="Genomic_DNA"/>
</dbReference>
<dbReference type="Pfam" id="PF13621">
    <property type="entry name" value="Cupin_8"/>
    <property type="match status" value="1"/>
</dbReference>
<name>A0ABQ3B3U9_9GAMM</name>
<reference evidence="3" key="1">
    <citation type="journal article" date="2019" name="Int. J. Syst. Evol. Microbiol.">
        <title>The Global Catalogue of Microorganisms (GCM) 10K type strain sequencing project: providing services to taxonomists for standard genome sequencing and annotation.</title>
        <authorList>
            <consortium name="The Broad Institute Genomics Platform"/>
            <consortium name="The Broad Institute Genome Sequencing Center for Infectious Disease"/>
            <person name="Wu L."/>
            <person name="Ma J."/>
        </authorList>
    </citation>
    <scope>NUCLEOTIDE SEQUENCE [LARGE SCALE GENOMIC DNA]</scope>
    <source>
        <strain evidence="3">KCTC 32239</strain>
    </source>
</reference>
<dbReference type="SMART" id="SM00558">
    <property type="entry name" value="JmjC"/>
    <property type="match status" value="1"/>
</dbReference>
<sequence length="344" mass="39214">MSTITATTTVITDYVNETLDERILSSKTPVIIKGLVNRWKLVEEGRKSDANAINYLKSHYNGRPSVACIGPPEIQGRFFYDTLGTQLNFDTQQMKIDEVLDLIQKGFPENNPTSYYIASNVIDTHFPDFRKENDVVIPRPVMDYPLEDMRIGIWIGNRTTACCHYDASDNLACCVVGKRRFTLFPPDQIANLYPGPLTPTPGGQALSMVDFNNPDFTKYPKFAEAIKHGQIAELEAGDALYLPSMWWHQVEAQRPFNVLVNYWWSNSAKHMGPAMNVLYHALLSLRDKPEHEKLAWKHIFDYYIFGESEQAGAHIPEQARGYLGEIDTTKSKMLRAMLMNKLNR</sequence>
<dbReference type="InterPro" id="IPR041667">
    <property type="entry name" value="Cupin_8"/>
</dbReference>
<dbReference type="Gene3D" id="2.60.120.10">
    <property type="entry name" value="Jelly Rolls"/>
    <property type="match status" value="1"/>
</dbReference>
<keyword evidence="3" id="KW-1185">Reference proteome</keyword>
<evidence type="ECO:0000259" key="1">
    <source>
        <dbReference type="PROSITE" id="PS51184"/>
    </source>
</evidence>
<dbReference type="InterPro" id="IPR014710">
    <property type="entry name" value="RmlC-like_jellyroll"/>
</dbReference>
<gene>
    <name evidence="2" type="ORF">GCM10011613_21870</name>
</gene>
<comment type="caution">
    <text evidence="2">The sequence shown here is derived from an EMBL/GenBank/DDBJ whole genome shotgun (WGS) entry which is preliminary data.</text>
</comment>
<dbReference type="PANTHER" id="PTHR12461">
    <property type="entry name" value="HYPOXIA-INDUCIBLE FACTOR 1 ALPHA INHIBITOR-RELATED"/>
    <property type="match status" value="1"/>
</dbReference>
<evidence type="ECO:0000313" key="2">
    <source>
        <dbReference type="EMBL" id="GGY76984.1"/>
    </source>
</evidence>
<dbReference type="InterPro" id="IPR003347">
    <property type="entry name" value="JmjC_dom"/>
</dbReference>
<organism evidence="2 3">
    <name type="scientific">Cellvibrio zantedeschiae</name>
    <dbReference type="NCBI Taxonomy" id="1237077"/>
    <lineage>
        <taxon>Bacteria</taxon>
        <taxon>Pseudomonadati</taxon>
        <taxon>Pseudomonadota</taxon>
        <taxon>Gammaproteobacteria</taxon>
        <taxon>Cellvibrionales</taxon>
        <taxon>Cellvibrionaceae</taxon>
        <taxon>Cellvibrio</taxon>
    </lineage>
</organism>
<proteinExistence type="predicted"/>
<accession>A0ABQ3B3U9</accession>